<keyword evidence="2" id="KW-1185">Reference proteome</keyword>
<evidence type="ECO:0000313" key="2">
    <source>
        <dbReference type="Proteomes" id="UP000276133"/>
    </source>
</evidence>
<gene>
    <name evidence="1" type="ORF">BpHYR1_028893</name>
</gene>
<name>A0A3M7RZR0_BRAPC</name>
<protein>
    <submittedName>
        <fullName evidence="1">Uncharacterized protein</fullName>
    </submittedName>
</protein>
<dbReference type="Proteomes" id="UP000276133">
    <property type="component" value="Unassembled WGS sequence"/>
</dbReference>
<dbReference type="EMBL" id="REGN01002326">
    <property type="protein sequence ID" value="RNA28868.1"/>
    <property type="molecule type" value="Genomic_DNA"/>
</dbReference>
<accession>A0A3M7RZR0</accession>
<proteinExistence type="predicted"/>
<dbReference type="AlphaFoldDB" id="A0A3M7RZR0"/>
<organism evidence="1 2">
    <name type="scientific">Brachionus plicatilis</name>
    <name type="common">Marine rotifer</name>
    <name type="synonym">Brachionus muelleri</name>
    <dbReference type="NCBI Taxonomy" id="10195"/>
    <lineage>
        <taxon>Eukaryota</taxon>
        <taxon>Metazoa</taxon>
        <taxon>Spiralia</taxon>
        <taxon>Gnathifera</taxon>
        <taxon>Rotifera</taxon>
        <taxon>Eurotatoria</taxon>
        <taxon>Monogononta</taxon>
        <taxon>Pseudotrocha</taxon>
        <taxon>Ploima</taxon>
        <taxon>Brachionidae</taxon>
        <taxon>Brachionus</taxon>
    </lineage>
</organism>
<evidence type="ECO:0000313" key="1">
    <source>
        <dbReference type="EMBL" id="RNA28868.1"/>
    </source>
</evidence>
<comment type="caution">
    <text evidence="1">The sequence shown here is derived from an EMBL/GenBank/DDBJ whole genome shotgun (WGS) entry which is preliminary data.</text>
</comment>
<reference evidence="1 2" key="1">
    <citation type="journal article" date="2018" name="Sci. Rep.">
        <title>Genomic signatures of local adaptation to the degree of environmental predictability in rotifers.</title>
        <authorList>
            <person name="Franch-Gras L."/>
            <person name="Hahn C."/>
            <person name="Garcia-Roger E.M."/>
            <person name="Carmona M.J."/>
            <person name="Serra M."/>
            <person name="Gomez A."/>
        </authorList>
    </citation>
    <scope>NUCLEOTIDE SEQUENCE [LARGE SCALE GENOMIC DNA]</scope>
    <source>
        <strain evidence="1">HYR1</strain>
    </source>
</reference>
<sequence>MNISQSSAQRICIQIGRKTYKKQANDSEDSLGLFLDPGYLPLFLAVTCSKGREFSSDSLLISIPVNHRHPRRHFRMDWLLFLISIAKIEKIDDNSSVEIAIKKKL</sequence>